<dbReference type="InterPro" id="IPR001173">
    <property type="entry name" value="Glyco_trans_2-like"/>
</dbReference>
<comment type="caution">
    <text evidence="2">The sequence shown here is derived from an EMBL/GenBank/DDBJ whole genome shotgun (WGS) entry which is preliminary data.</text>
</comment>
<dbReference type="RefSeq" id="WP_188435894.1">
    <property type="nucleotide sequence ID" value="NZ_BMCM01000002.1"/>
</dbReference>
<organism evidence="2 3">
    <name type="scientific">Microbacterium murale</name>
    <dbReference type="NCBI Taxonomy" id="1081040"/>
    <lineage>
        <taxon>Bacteria</taxon>
        <taxon>Bacillati</taxon>
        <taxon>Actinomycetota</taxon>
        <taxon>Actinomycetes</taxon>
        <taxon>Micrococcales</taxon>
        <taxon>Microbacteriaceae</taxon>
        <taxon>Microbacterium</taxon>
    </lineage>
</organism>
<evidence type="ECO:0000313" key="3">
    <source>
        <dbReference type="Proteomes" id="UP000629365"/>
    </source>
</evidence>
<dbReference type="Proteomes" id="UP000629365">
    <property type="component" value="Unassembled WGS sequence"/>
</dbReference>
<gene>
    <name evidence="2" type="ORF">GCM10007269_14150</name>
</gene>
<dbReference type="Gene3D" id="3.90.550.10">
    <property type="entry name" value="Spore Coat Polysaccharide Biosynthesis Protein SpsA, Chain A"/>
    <property type="match status" value="1"/>
</dbReference>
<reference evidence="3" key="1">
    <citation type="journal article" date="2019" name="Int. J. Syst. Evol. Microbiol.">
        <title>The Global Catalogue of Microorganisms (GCM) 10K type strain sequencing project: providing services to taxonomists for standard genome sequencing and annotation.</title>
        <authorList>
            <consortium name="The Broad Institute Genomics Platform"/>
            <consortium name="The Broad Institute Genome Sequencing Center for Infectious Disease"/>
            <person name="Wu L."/>
            <person name="Ma J."/>
        </authorList>
    </citation>
    <scope>NUCLEOTIDE SEQUENCE [LARGE SCALE GENOMIC DNA]</scope>
    <source>
        <strain evidence="3">CCM 7640</strain>
    </source>
</reference>
<name>A0ABQ1RJ08_9MICO</name>
<evidence type="ECO:0000313" key="2">
    <source>
        <dbReference type="EMBL" id="GGD72156.1"/>
    </source>
</evidence>
<dbReference type="Pfam" id="PF00535">
    <property type="entry name" value="Glycos_transf_2"/>
    <property type="match status" value="1"/>
</dbReference>
<proteinExistence type="predicted"/>
<protein>
    <recommendedName>
        <fullName evidence="1">Glycosyltransferase 2-like domain-containing protein</fullName>
    </recommendedName>
</protein>
<dbReference type="SUPFAM" id="SSF53448">
    <property type="entry name" value="Nucleotide-diphospho-sugar transferases"/>
    <property type="match status" value="1"/>
</dbReference>
<accession>A0ABQ1RJ08</accession>
<feature type="domain" description="Glycosyltransferase 2-like" evidence="1">
    <location>
        <begin position="6"/>
        <end position="135"/>
    </location>
</feature>
<evidence type="ECO:0000259" key="1">
    <source>
        <dbReference type="Pfam" id="PF00535"/>
    </source>
</evidence>
<keyword evidence="3" id="KW-1185">Reference proteome</keyword>
<dbReference type="EMBL" id="BMCM01000002">
    <property type="protein sequence ID" value="GGD72156.1"/>
    <property type="molecule type" value="Genomic_DNA"/>
</dbReference>
<dbReference type="InterPro" id="IPR029044">
    <property type="entry name" value="Nucleotide-diphossugar_trans"/>
</dbReference>
<sequence length="360" mass="39476">MTDAEIIIGVHNSTRPVDRAVSSLLSNQRDIRVTVIAHNIDVELVISRLGTLAVDDRVRVLSLRDGVRSPANAFNFGLERAEAEFVGLLGSDDELAPGALDAWLGLAEQHAADVVIAPIRRIESGAVPSPRVRPYRTHDLDGDRDRLFERSAPLGLWRRTRFESLRFTEGLPRGVDQAFGLHLWFSGASIAFDPGSPPYLEHDDQKDRVTKGGGPAADDLAYLDAIESDSVFSRMSPSAKRAVAAKIIRVHLIGSISTHINDGGLLPSDRATFVAIWERLRRWAPGVNGILAIRDIRILNEAVRPAATEATLRAALGDRSRYLAFEVLVTSNPLRILHRHAPFRSLLSGRGVAQRVNAAR</sequence>